<keyword evidence="6" id="KW-0808">Transferase</keyword>
<evidence type="ECO:0000256" key="4">
    <source>
        <dbReference type="ARBA" id="ARBA00022475"/>
    </source>
</evidence>
<keyword evidence="4" id="KW-1003">Cell membrane</keyword>
<keyword evidence="16" id="KW-1185">Reference proteome</keyword>
<sequence length="468" mass="51144">MGIQKRLVGSYLIVIFITVAILETLLIGFVKYYYYSNIERILLNQAELSASFFQQYFADEELEKQSGRLLNGFSQHSSAQVQIVSRSGVLLQDSTGRQTGADMSLYPDVQEACSGSAGIWEGKLPATGESVLAVSYPLKAHDTTVGVVRFVTSLTETTEAIRQISVIFIVSGLVVIVIVAVLSLLLSRTITGSITKLKQAAEKMAEGDFSVKAEKTYRDELGTLADTLNTMAAKIVQNEKLKSEFIAAVSHELRTPLTSIKGWVVTLQTGTDGGKALLDDGLEIIDAETDRLTQLVDELLDFSKLDNGQMTLNRVPLQLSDLLQHIGKQLSPRAARQNIDLEVRVSGNLPVIYADENRLKQVLINLIDNSLKFTNSGGSIKVHAYSMQGQVIVSVEDNGSGIAENELARVFQKFYRGSGEAVGSGLGLTISEEIIRLHQGRLNMKSELGKGTKVEFCLPYEPLAAHKI</sequence>
<dbReference type="Gene3D" id="3.30.565.10">
    <property type="entry name" value="Histidine kinase-like ATPase, C-terminal domain"/>
    <property type="match status" value="1"/>
</dbReference>
<keyword evidence="7" id="KW-0547">Nucleotide-binding</keyword>
<dbReference type="PRINTS" id="PR00344">
    <property type="entry name" value="BCTRLSENSOR"/>
</dbReference>
<keyword evidence="10" id="KW-0902">Two-component regulatory system</keyword>
<keyword evidence="11 12" id="KW-0472">Membrane</keyword>
<evidence type="ECO:0000256" key="3">
    <source>
        <dbReference type="ARBA" id="ARBA00012438"/>
    </source>
</evidence>
<dbReference type="Pfam" id="PF02518">
    <property type="entry name" value="HATPase_c"/>
    <property type="match status" value="1"/>
</dbReference>
<dbReference type="EC" id="2.7.13.3" evidence="3"/>
<dbReference type="SUPFAM" id="SSF55874">
    <property type="entry name" value="ATPase domain of HSP90 chaperone/DNA topoisomerase II/histidine kinase"/>
    <property type="match status" value="1"/>
</dbReference>
<keyword evidence="9" id="KW-0067">ATP-binding</keyword>
<dbReference type="SMART" id="SM00388">
    <property type="entry name" value="HisKA"/>
    <property type="match status" value="1"/>
</dbReference>
<keyword evidence="12" id="KW-0812">Transmembrane</keyword>
<dbReference type="InterPro" id="IPR036890">
    <property type="entry name" value="HATPase_C_sf"/>
</dbReference>
<evidence type="ECO:0000259" key="13">
    <source>
        <dbReference type="PROSITE" id="PS50109"/>
    </source>
</evidence>
<feature type="domain" description="Histidine kinase" evidence="13">
    <location>
        <begin position="248"/>
        <end position="462"/>
    </location>
</feature>
<protein>
    <recommendedName>
        <fullName evidence="3">histidine kinase</fullName>
        <ecNumber evidence="3">2.7.13.3</ecNumber>
    </recommendedName>
</protein>
<dbReference type="Pfam" id="PF00672">
    <property type="entry name" value="HAMP"/>
    <property type="match status" value="1"/>
</dbReference>
<dbReference type="GO" id="GO:0007234">
    <property type="term" value="P:osmosensory signaling via phosphorelay pathway"/>
    <property type="evidence" value="ECO:0007669"/>
    <property type="project" value="TreeGrafter"/>
</dbReference>
<dbReference type="CDD" id="cd00075">
    <property type="entry name" value="HATPase"/>
    <property type="match status" value="1"/>
</dbReference>
<dbReference type="PROSITE" id="PS50885">
    <property type="entry name" value="HAMP"/>
    <property type="match status" value="1"/>
</dbReference>
<dbReference type="InterPro" id="IPR003661">
    <property type="entry name" value="HisK_dim/P_dom"/>
</dbReference>
<keyword evidence="8 15" id="KW-0418">Kinase</keyword>
<dbReference type="FunFam" id="3.30.565.10:FF:000006">
    <property type="entry name" value="Sensor histidine kinase WalK"/>
    <property type="match status" value="1"/>
</dbReference>
<evidence type="ECO:0000259" key="14">
    <source>
        <dbReference type="PROSITE" id="PS50885"/>
    </source>
</evidence>
<dbReference type="InterPro" id="IPR050351">
    <property type="entry name" value="BphY/WalK/GraS-like"/>
</dbReference>
<dbReference type="PANTHER" id="PTHR42878:SF7">
    <property type="entry name" value="SENSOR HISTIDINE KINASE GLRK"/>
    <property type="match status" value="1"/>
</dbReference>
<dbReference type="GO" id="GO:0005886">
    <property type="term" value="C:plasma membrane"/>
    <property type="evidence" value="ECO:0007669"/>
    <property type="project" value="UniProtKB-SubCell"/>
</dbReference>
<dbReference type="GO" id="GO:0000156">
    <property type="term" value="F:phosphorelay response regulator activity"/>
    <property type="evidence" value="ECO:0007669"/>
    <property type="project" value="TreeGrafter"/>
</dbReference>
<evidence type="ECO:0000313" key="15">
    <source>
        <dbReference type="EMBL" id="TBL71110.1"/>
    </source>
</evidence>
<evidence type="ECO:0000256" key="11">
    <source>
        <dbReference type="ARBA" id="ARBA00023136"/>
    </source>
</evidence>
<evidence type="ECO:0000256" key="2">
    <source>
        <dbReference type="ARBA" id="ARBA00004651"/>
    </source>
</evidence>
<dbReference type="SMART" id="SM00304">
    <property type="entry name" value="HAMP"/>
    <property type="match status" value="1"/>
</dbReference>
<dbReference type="Pfam" id="PF00512">
    <property type="entry name" value="HisKA"/>
    <property type="match status" value="1"/>
</dbReference>
<accession>A0A4V2J3B8</accession>
<evidence type="ECO:0000256" key="10">
    <source>
        <dbReference type="ARBA" id="ARBA00023012"/>
    </source>
</evidence>
<evidence type="ECO:0000256" key="8">
    <source>
        <dbReference type="ARBA" id="ARBA00022777"/>
    </source>
</evidence>
<dbReference type="Gene3D" id="6.10.340.10">
    <property type="match status" value="1"/>
</dbReference>
<dbReference type="PROSITE" id="PS50109">
    <property type="entry name" value="HIS_KIN"/>
    <property type="match status" value="1"/>
</dbReference>
<evidence type="ECO:0000256" key="5">
    <source>
        <dbReference type="ARBA" id="ARBA00022553"/>
    </source>
</evidence>
<dbReference type="GO" id="GO:0000155">
    <property type="term" value="F:phosphorelay sensor kinase activity"/>
    <property type="evidence" value="ECO:0007669"/>
    <property type="project" value="InterPro"/>
</dbReference>
<feature type="transmembrane region" description="Helical" evidence="12">
    <location>
        <begin position="164"/>
        <end position="186"/>
    </location>
</feature>
<comment type="subcellular location">
    <subcellularLocation>
        <location evidence="2">Cell membrane</location>
        <topology evidence="2">Multi-pass membrane protein</topology>
    </subcellularLocation>
</comment>
<dbReference type="AlphaFoldDB" id="A0A4V2J3B8"/>
<name>A0A4V2J3B8_9BACL</name>
<gene>
    <name evidence="15" type="ORF">EYB31_31340</name>
</gene>
<dbReference type="InterPro" id="IPR003594">
    <property type="entry name" value="HATPase_dom"/>
</dbReference>
<evidence type="ECO:0000313" key="16">
    <source>
        <dbReference type="Proteomes" id="UP000293142"/>
    </source>
</evidence>
<organism evidence="15 16">
    <name type="scientific">Paenibacillus thalictri</name>
    <dbReference type="NCBI Taxonomy" id="2527873"/>
    <lineage>
        <taxon>Bacteria</taxon>
        <taxon>Bacillati</taxon>
        <taxon>Bacillota</taxon>
        <taxon>Bacilli</taxon>
        <taxon>Bacillales</taxon>
        <taxon>Paenibacillaceae</taxon>
        <taxon>Paenibacillus</taxon>
    </lineage>
</organism>
<keyword evidence="12" id="KW-1133">Transmembrane helix</keyword>
<feature type="domain" description="HAMP" evidence="14">
    <location>
        <begin position="188"/>
        <end position="240"/>
    </location>
</feature>
<proteinExistence type="predicted"/>
<dbReference type="OrthoDB" id="2359336at2"/>
<dbReference type="SMART" id="SM00387">
    <property type="entry name" value="HATPase_c"/>
    <property type="match status" value="1"/>
</dbReference>
<reference evidence="15 16" key="1">
    <citation type="submission" date="2019-02" db="EMBL/GenBank/DDBJ databases">
        <title>Paenibacillus sp. nov., isolated from surface-sterilized tissue of Thalictrum simplex L.</title>
        <authorList>
            <person name="Tuo L."/>
        </authorList>
    </citation>
    <scope>NUCLEOTIDE SEQUENCE [LARGE SCALE GENOMIC DNA]</scope>
    <source>
        <strain evidence="15 16">N2SHLJ1</strain>
    </source>
</reference>
<dbReference type="EMBL" id="SIRE01000028">
    <property type="protein sequence ID" value="TBL71110.1"/>
    <property type="molecule type" value="Genomic_DNA"/>
</dbReference>
<evidence type="ECO:0000256" key="1">
    <source>
        <dbReference type="ARBA" id="ARBA00000085"/>
    </source>
</evidence>
<dbReference type="InterPro" id="IPR005467">
    <property type="entry name" value="His_kinase_dom"/>
</dbReference>
<evidence type="ECO:0000256" key="6">
    <source>
        <dbReference type="ARBA" id="ARBA00022679"/>
    </source>
</evidence>
<keyword evidence="5" id="KW-0597">Phosphoprotein</keyword>
<dbReference type="CDD" id="cd00082">
    <property type="entry name" value="HisKA"/>
    <property type="match status" value="1"/>
</dbReference>
<dbReference type="CDD" id="cd06225">
    <property type="entry name" value="HAMP"/>
    <property type="match status" value="1"/>
</dbReference>
<comment type="caution">
    <text evidence="15">The sequence shown here is derived from an EMBL/GenBank/DDBJ whole genome shotgun (WGS) entry which is preliminary data.</text>
</comment>
<dbReference type="GO" id="GO:0030295">
    <property type="term" value="F:protein kinase activator activity"/>
    <property type="evidence" value="ECO:0007669"/>
    <property type="project" value="TreeGrafter"/>
</dbReference>
<evidence type="ECO:0000256" key="9">
    <source>
        <dbReference type="ARBA" id="ARBA00022840"/>
    </source>
</evidence>
<dbReference type="SUPFAM" id="SSF158472">
    <property type="entry name" value="HAMP domain-like"/>
    <property type="match status" value="1"/>
</dbReference>
<dbReference type="FunFam" id="1.10.287.130:FF:000001">
    <property type="entry name" value="Two-component sensor histidine kinase"/>
    <property type="match status" value="1"/>
</dbReference>
<dbReference type="InterPro" id="IPR003660">
    <property type="entry name" value="HAMP_dom"/>
</dbReference>
<dbReference type="PANTHER" id="PTHR42878">
    <property type="entry name" value="TWO-COMPONENT HISTIDINE KINASE"/>
    <property type="match status" value="1"/>
</dbReference>
<dbReference type="InterPro" id="IPR004358">
    <property type="entry name" value="Sig_transdc_His_kin-like_C"/>
</dbReference>
<evidence type="ECO:0000256" key="7">
    <source>
        <dbReference type="ARBA" id="ARBA00022741"/>
    </source>
</evidence>
<dbReference type="SUPFAM" id="SSF47384">
    <property type="entry name" value="Homodimeric domain of signal transducing histidine kinase"/>
    <property type="match status" value="1"/>
</dbReference>
<dbReference type="Proteomes" id="UP000293142">
    <property type="component" value="Unassembled WGS sequence"/>
</dbReference>
<dbReference type="GO" id="GO:0005524">
    <property type="term" value="F:ATP binding"/>
    <property type="evidence" value="ECO:0007669"/>
    <property type="project" value="UniProtKB-KW"/>
</dbReference>
<feature type="transmembrane region" description="Helical" evidence="12">
    <location>
        <begin position="12"/>
        <end position="35"/>
    </location>
</feature>
<evidence type="ECO:0000256" key="12">
    <source>
        <dbReference type="SAM" id="Phobius"/>
    </source>
</evidence>
<dbReference type="InterPro" id="IPR036097">
    <property type="entry name" value="HisK_dim/P_sf"/>
</dbReference>
<comment type="catalytic activity">
    <reaction evidence="1">
        <text>ATP + protein L-histidine = ADP + protein N-phospho-L-histidine.</text>
        <dbReference type="EC" id="2.7.13.3"/>
    </reaction>
</comment>
<dbReference type="Gene3D" id="1.10.287.130">
    <property type="match status" value="1"/>
</dbReference>